<sequence length="147" mass="14931">MRCGPYLRRSRPVSIVDDDGGVAVEVALSVPFGVMLVFLVVAAFNLGRTTIDVNSAAAAGARAASLSRTAAGAAVAAQDAATANVSNRCTNVSVTVDTNDFRRGGSVTVAVTCRVATQGLTGLSLPGSVTTEARSTSPIDVYRSVTP</sequence>
<evidence type="ECO:0000256" key="1">
    <source>
        <dbReference type="SAM" id="Phobius"/>
    </source>
</evidence>
<dbReference type="Proteomes" id="UP000612585">
    <property type="component" value="Unassembled WGS sequence"/>
</dbReference>
<protein>
    <recommendedName>
        <fullName evidence="4">TadE-like protein</fullName>
    </recommendedName>
</protein>
<dbReference type="EMBL" id="BOPG01000115">
    <property type="protein sequence ID" value="GIJ64380.1"/>
    <property type="molecule type" value="Genomic_DNA"/>
</dbReference>
<keyword evidence="3" id="KW-1185">Reference proteome</keyword>
<feature type="transmembrane region" description="Helical" evidence="1">
    <location>
        <begin position="21"/>
        <end position="44"/>
    </location>
</feature>
<proteinExistence type="predicted"/>
<keyword evidence="1" id="KW-1133">Transmembrane helix</keyword>
<evidence type="ECO:0008006" key="4">
    <source>
        <dbReference type="Google" id="ProtNLM"/>
    </source>
</evidence>
<accession>A0A8J3ZLU6</accession>
<evidence type="ECO:0000313" key="3">
    <source>
        <dbReference type="Proteomes" id="UP000612585"/>
    </source>
</evidence>
<dbReference type="AlphaFoldDB" id="A0A8J3ZLU6"/>
<reference evidence="2" key="1">
    <citation type="submission" date="2021-01" db="EMBL/GenBank/DDBJ databases">
        <title>Whole genome shotgun sequence of Virgisporangium aurantiacum NBRC 16421.</title>
        <authorList>
            <person name="Komaki H."/>
            <person name="Tamura T."/>
        </authorList>
    </citation>
    <scope>NUCLEOTIDE SEQUENCE</scope>
    <source>
        <strain evidence="2">NBRC 16421</strain>
    </source>
</reference>
<keyword evidence="1" id="KW-0472">Membrane</keyword>
<evidence type="ECO:0000313" key="2">
    <source>
        <dbReference type="EMBL" id="GIJ64380.1"/>
    </source>
</evidence>
<keyword evidence="1" id="KW-0812">Transmembrane</keyword>
<comment type="caution">
    <text evidence="2">The sequence shown here is derived from an EMBL/GenBank/DDBJ whole genome shotgun (WGS) entry which is preliminary data.</text>
</comment>
<organism evidence="2 3">
    <name type="scientific">Virgisporangium aurantiacum</name>
    <dbReference type="NCBI Taxonomy" id="175570"/>
    <lineage>
        <taxon>Bacteria</taxon>
        <taxon>Bacillati</taxon>
        <taxon>Actinomycetota</taxon>
        <taxon>Actinomycetes</taxon>
        <taxon>Micromonosporales</taxon>
        <taxon>Micromonosporaceae</taxon>
        <taxon>Virgisporangium</taxon>
    </lineage>
</organism>
<name>A0A8J3ZLU6_9ACTN</name>
<gene>
    <name evidence="2" type="ORF">Vau01_118960</name>
</gene>